<organism evidence="15 16">
    <name type="scientific">Paraglomus brasilianum</name>
    <dbReference type="NCBI Taxonomy" id="144538"/>
    <lineage>
        <taxon>Eukaryota</taxon>
        <taxon>Fungi</taxon>
        <taxon>Fungi incertae sedis</taxon>
        <taxon>Mucoromycota</taxon>
        <taxon>Glomeromycotina</taxon>
        <taxon>Glomeromycetes</taxon>
        <taxon>Paraglomerales</taxon>
        <taxon>Paraglomeraceae</taxon>
        <taxon>Paraglomus</taxon>
    </lineage>
</organism>
<dbReference type="InterPro" id="IPR002638">
    <property type="entry name" value="Quinolinate_PRibosylTrfase_C"/>
</dbReference>
<dbReference type="GO" id="GO:0034213">
    <property type="term" value="P:quinolinate catabolic process"/>
    <property type="evidence" value="ECO:0007669"/>
    <property type="project" value="TreeGrafter"/>
</dbReference>
<dbReference type="InterPro" id="IPR036068">
    <property type="entry name" value="Nicotinate_pribotase-like_C"/>
</dbReference>
<dbReference type="PANTHER" id="PTHR32179:SF3">
    <property type="entry name" value="NICOTINATE-NUCLEOTIDE PYROPHOSPHORYLASE [CARBOXYLATING]"/>
    <property type="match status" value="1"/>
</dbReference>
<comment type="catalytic activity">
    <reaction evidence="11 12">
        <text>nicotinate beta-D-ribonucleotide + CO2 + diphosphate = quinolinate + 5-phospho-alpha-D-ribose 1-diphosphate + 2 H(+)</text>
        <dbReference type="Rhea" id="RHEA:12733"/>
        <dbReference type="ChEBI" id="CHEBI:15378"/>
        <dbReference type="ChEBI" id="CHEBI:16526"/>
        <dbReference type="ChEBI" id="CHEBI:29959"/>
        <dbReference type="ChEBI" id="CHEBI:33019"/>
        <dbReference type="ChEBI" id="CHEBI:57502"/>
        <dbReference type="ChEBI" id="CHEBI:58017"/>
        <dbReference type="EC" id="2.4.2.19"/>
    </reaction>
</comment>
<evidence type="ECO:0000256" key="9">
    <source>
        <dbReference type="ARBA" id="ARBA00022679"/>
    </source>
</evidence>
<evidence type="ECO:0000256" key="2">
    <source>
        <dbReference type="ARBA" id="ARBA00004893"/>
    </source>
</evidence>
<comment type="function">
    <text evidence="1 12">Involved in the catabolism of quinolinic acid (QA).</text>
</comment>
<proteinExistence type="inferred from homology"/>
<evidence type="ECO:0000256" key="8">
    <source>
        <dbReference type="ARBA" id="ARBA00022676"/>
    </source>
</evidence>
<evidence type="ECO:0000256" key="6">
    <source>
        <dbReference type="ARBA" id="ARBA00020990"/>
    </source>
</evidence>
<keyword evidence="9 12" id="KW-0808">Transferase</keyword>
<dbReference type="InterPro" id="IPR013785">
    <property type="entry name" value="Aldolase_TIM"/>
</dbReference>
<dbReference type="EMBL" id="CAJVPI010001682">
    <property type="protein sequence ID" value="CAG8623073.1"/>
    <property type="molecule type" value="Genomic_DNA"/>
</dbReference>
<name>A0A9N9GP55_9GLOM</name>
<dbReference type="OrthoDB" id="10067394at2759"/>
<dbReference type="CDD" id="cd01572">
    <property type="entry name" value="QPRTase"/>
    <property type="match status" value="1"/>
</dbReference>
<gene>
    <name evidence="15" type="ORF">PBRASI_LOCUS8822</name>
</gene>
<dbReference type="NCBIfam" id="TIGR00078">
    <property type="entry name" value="nadC"/>
    <property type="match status" value="1"/>
</dbReference>
<dbReference type="FunFam" id="3.90.1170.20:FF:000003">
    <property type="entry name" value="Nicotinate-nucleotide pyrophosphorylase [carboxylating]"/>
    <property type="match status" value="1"/>
</dbReference>
<evidence type="ECO:0000256" key="5">
    <source>
        <dbReference type="ARBA" id="ARBA00011944"/>
    </source>
</evidence>
<dbReference type="GO" id="GO:0005737">
    <property type="term" value="C:cytoplasm"/>
    <property type="evidence" value="ECO:0007669"/>
    <property type="project" value="TreeGrafter"/>
</dbReference>
<sequence>MSSQYAKLLPPHYKEDIKNWLAQDAPSFDYGGYVVGDTPEVAVLYGKSPGVLAGVPFFDEVFNQLGCRVEWLISEGESFEPVKPCARVTGKACDILLGERTALNILARCSGIATRANKCVALKKQHGYNGIIAGTRKITPGFRLVEKYGMLVGGVDTHRMDLSSMIMLKDNHIWSQGSITKAVQRARAVGGFSLKIEVECQSKLDATEAIEAGADIVMLDNMKGDVLSEAATNLKKNWSSTRKFLIEASGGITEDNITEYFSPGL</sequence>
<keyword evidence="8 12" id="KW-0328">Glycosyltransferase</keyword>
<dbReference type="SUPFAM" id="SSF54675">
    <property type="entry name" value="Nicotinate/Quinolinate PRTase N-terminal domain-like"/>
    <property type="match status" value="1"/>
</dbReference>
<evidence type="ECO:0000313" key="16">
    <source>
        <dbReference type="Proteomes" id="UP000789739"/>
    </source>
</evidence>
<comment type="similarity">
    <text evidence="3 12">Belongs to the NadC/ModD family.</text>
</comment>
<dbReference type="InterPro" id="IPR004393">
    <property type="entry name" value="NadC"/>
</dbReference>
<comment type="subunit">
    <text evidence="4 12">Hexamer formed by 3 homodimers.</text>
</comment>
<dbReference type="Pfam" id="PF02749">
    <property type="entry name" value="QRPTase_N"/>
    <property type="match status" value="1"/>
</dbReference>
<evidence type="ECO:0000256" key="11">
    <source>
        <dbReference type="ARBA" id="ARBA00047445"/>
    </source>
</evidence>
<dbReference type="Proteomes" id="UP000789739">
    <property type="component" value="Unassembled WGS sequence"/>
</dbReference>
<dbReference type="InterPro" id="IPR027277">
    <property type="entry name" value="NadC/ModD"/>
</dbReference>
<dbReference type="GO" id="GO:0009435">
    <property type="term" value="P:NAD+ biosynthetic process"/>
    <property type="evidence" value="ECO:0007669"/>
    <property type="project" value="InterPro"/>
</dbReference>
<dbReference type="EC" id="2.4.2.19" evidence="5 12"/>
<evidence type="ECO:0000259" key="14">
    <source>
        <dbReference type="Pfam" id="PF02749"/>
    </source>
</evidence>
<evidence type="ECO:0000256" key="12">
    <source>
        <dbReference type="PIRNR" id="PIRNR006250"/>
    </source>
</evidence>
<feature type="domain" description="Quinolinate phosphoribosyl transferase N-terminal" evidence="14">
    <location>
        <begin position="36"/>
        <end position="110"/>
    </location>
</feature>
<dbReference type="PANTHER" id="PTHR32179">
    <property type="entry name" value="NICOTINATE-NUCLEOTIDE PYROPHOSPHORYLASE [CARBOXYLATING]"/>
    <property type="match status" value="1"/>
</dbReference>
<dbReference type="Gene3D" id="3.90.1170.20">
    <property type="entry name" value="Quinolinate phosphoribosyl transferase, N-terminal domain"/>
    <property type="match status" value="1"/>
</dbReference>
<evidence type="ECO:0000256" key="1">
    <source>
        <dbReference type="ARBA" id="ARBA00003237"/>
    </source>
</evidence>
<evidence type="ECO:0000256" key="7">
    <source>
        <dbReference type="ARBA" id="ARBA00022642"/>
    </source>
</evidence>
<dbReference type="InterPro" id="IPR022412">
    <property type="entry name" value="Quinolinate_PRibosylTrfase_N"/>
</dbReference>
<protein>
    <recommendedName>
        <fullName evidence="6 12">Nicotinate-nucleotide pyrophosphorylase [carboxylating]</fullName>
        <ecNumber evidence="5 12">2.4.2.19</ecNumber>
    </recommendedName>
    <alternativeName>
        <fullName evidence="10 12">Quinolinate phosphoribosyltransferase [decarboxylating]</fullName>
    </alternativeName>
</protein>
<dbReference type="Pfam" id="PF01729">
    <property type="entry name" value="QRPTase_C"/>
    <property type="match status" value="1"/>
</dbReference>
<dbReference type="InterPro" id="IPR037128">
    <property type="entry name" value="Quinolinate_PRibosylTase_N_sf"/>
</dbReference>
<evidence type="ECO:0000256" key="4">
    <source>
        <dbReference type="ARBA" id="ARBA00011218"/>
    </source>
</evidence>
<comment type="pathway">
    <text evidence="2 12">Cofactor biosynthesis; NAD(+) biosynthesis; nicotinate D-ribonucleotide from quinolinate: step 1/1.</text>
</comment>
<comment type="caution">
    <text evidence="15">The sequence shown here is derived from an EMBL/GenBank/DDBJ whole genome shotgun (WGS) entry which is preliminary data.</text>
</comment>
<keyword evidence="7 12" id="KW-0662">Pyridine nucleotide biosynthesis</keyword>
<dbReference type="FunFam" id="3.20.20.70:FF:000090">
    <property type="entry name" value="Nicotinate-nucleotide pyrophosphorylase [carboxylating]"/>
    <property type="match status" value="1"/>
</dbReference>
<feature type="domain" description="Quinolinate phosphoribosyl transferase C-terminal" evidence="13">
    <location>
        <begin position="112"/>
        <end position="264"/>
    </location>
</feature>
<reference evidence="15" key="1">
    <citation type="submission" date="2021-06" db="EMBL/GenBank/DDBJ databases">
        <authorList>
            <person name="Kallberg Y."/>
            <person name="Tangrot J."/>
            <person name="Rosling A."/>
        </authorList>
    </citation>
    <scope>NUCLEOTIDE SEQUENCE</scope>
    <source>
        <strain evidence="15">BR232B</strain>
    </source>
</reference>
<dbReference type="SUPFAM" id="SSF51690">
    <property type="entry name" value="Nicotinate/Quinolinate PRTase C-terminal domain-like"/>
    <property type="match status" value="1"/>
</dbReference>
<dbReference type="GO" id="GO:0004514">
    <property type="term" value="F:nicotinate-nucleotide diphosphorylase (carboxylating) activity"/>
    <property type="evidence" value="ECO:0007669"/>
    <property type="project" value="UniProtKB-EC"/>
</dbReference>
<evidence type="ECO:0000313" key="15">
    <source>
        <dbReference type="EMBL" id="CAG8623073.1"/>
    </source>
</evidence>
<evidence type="ECO:0000256" key="3">
    <source>
        <dbReference type="ARBA" id="ARBA00009400"/>
    </source>
</evidence>
<dbReference type="AlphaFoldDB" id="A0A9N9GP55"/>
<dbReference type="Gene3D" id="3.20.20.70">
    <property type="entry name" value="Aldolase class I"/>
    <property type="match status" value="1"/>
</dbReference>
<evidence type="ECO:0000259" key="13">
    <source>
        <dbReference type="Pfam" id="PF01729"/>
    </source>
</evidence>
<dbReference type="PIRSF" id="PIRSF006250">
    <property type="entry name" value="NadC_ModD"/>
    <property type="match status" value="1"/>
</dbReference>
<accession>A0A9N9GP55</accession>
<keyword evidence="16" id="KW-1185">Reference proteome</keyword>
<evidence type="ECO:0000256" key="10">
    <source>
        <dbReference type="ARBA" id="ARBA00033102"/>
    </source>
</evidence>